<dbReference type="InterPro" id="IPR000417">
    <property type="entry name" value="Hyethyz_kinase"/>
</dbReference>
<dbReference type="Proteomes" id="UP001489509">
    <property type="component" value="Unassembled WGS sequence"/>
</dbReference>
<feature type="binding site" evidence="11">
    <location>
        <position position="41"/>
    </location>
    <ligand>
        <name>substrate</name>
    </ligand>
</feature>
<feature type="binding site" evidence="11">
    <location>
        <position position="170"/>
    </location>
    <ligand>
        <name>ATP</name>
        <dbReference type="ChEBI" id="CHEBI:30616"/>
    </ligand>
</feature>
<gene>
    <name evidence="11 12" type="primary">thiM</name>
    <name evidence="12" type="ORF">WMO26_11325</name>
</gene>
<dbReference type="Pfam" id="PF02110">
    <property type="entry name" value="HK"/>
    <property type="match status" value="1"/>
</dbReference>
<dbReference type="GO" id="GO:0004417">
    <property type="term" value="F:hydroxyethylthiazole kinase activity"/>
    <property type="evidence" value="ECO:0007669"/>
    <property type="project" value="UniProtKB-EC"/>
</dbReference>
<dbReference type="Gene3D" id="3.40.1190.20">
    <property type="match status" value="1"/>
</dbReference>
<comment type="catalytic activity">
    <reaction evidence="1 11">
        <text>5-(2-hydroxyethyl)-4-methylthiazole + ATP = 4-methyl-5-(2-phosphooxyethyl)-thiazole + ADP + H(+)</text>
        <dbReference type="Rhea" id="RHEA:24212"/>
        <dbReference type="ChEBI" id="CHEBI:15378"/>
        <dbReference type="ChEBI" id="CHEBI:17957"/>
        <dbReference type="ChEBI" id="CHEBI:30616"/>
        <dbReference type="ChEBI" id="CHEBI:58296"/>
        <dbReference type="ChEBI" id="CHEBI:456216"/>
        <dbReference type="EC" id="2.7.1.50"/>
    </reaction>
</comment>
<evidence type="ECO:0000256" key="8">
    <source>
        <dbReference type="ARBA" id="ARBA00022840"/>
    </source>
</evidence>
<name>A0ABV1E5U7_9FIRM</name>
<dbReference type="RefSeq" id="WP_349220497.1">
    <property type="nucleotide sequence ID" value="NZ_JBBMFD010000024.1"/>
</dbReference>
<comment type="function">
    <text evidence="11">Catalyzes the phosphorylation of the hydroxyl group of 4-methyl-5-beta-hydroxyethylthiazole (THZ).</text>
</comment>
<dbReference type="EMBL" id="JBBMFD010000024">
    <property type="protein sequence ID" value="MEQ2441418.1"/>
    <property type="molecule type" value="Genomic_DNA"/>
</dbReference>
<dbReference type="EC" id="2.7.1.50" evidence="11"/>
<keyword evidence="8 11" id="KW-0067">ATP-binding</keyword>
<keyword evidence="4 11" id="KW-0808">Transferase</keyword>
<comment type="cofactor">
    <cofactor evidence="2 11">
        <name>Mg(2+)</name>
        <dbReference type="ChEBI" id="CHEBI:18420"/>
    </cofactor>
</comment>
<evidence type="ECO:0000256" key="2">
    <source>
        <dbReference type="ARBA" id="ARBA00001946"/>
    </source>
</evidence>
<organism evidence="12 13">
    <name type="scientific">Solibaculum intestinale</name>
    <dbReference type="NCBI Taxonomy" id="3133165"/>
    <lineage>
        <taxon>Bacteria</taxon>
        <taxon>Bacillati</taxon>
        <taxon>Bacillota</taxon>
        <taxon>Clostridia</taxon>
        <taxon>Eubacteriales</taxon>
        <taxon>Oscillospiraceae</taxon>
        <taxon>Solibaculum</taxon>
    </lineage>
</organism>
<dbReference type="PIRSF" id="PIRSF000513">
    <property type="entry name" value="Thz_kinase"/>
    <property type="match status" value="1"/>
</dbReference>
<comment type="similarity">
    <text evidence="11">Belongs to the Thz kinase family.</text>
</comment>
<evidence type="ECO:0000256" key="11">
    <source>
        <dbReference type="HAMAP-Rule" id="MF_00228"/>
    </source>
</evidence>
<comment type="caution">
    <text evidence="12">The sequence shown here is derived from an EMBL/GenBank/DDBJ whole genome shotgun (WGS) entry which is preliminary data.</text>
</comment>
<dbReference type="CDD" id="cd01170">
    <property type="entry name" value="THZ_kinase"/>
    <property type="match status" value="1"/>
</dbReference>
<dbReference type="HAMAP" id="MF_00228">
    <property type="entry name" value="Thz_kinase"/>
    <property type="match status" value="1"/>
</dbReference>
<dbReference type="InterPro" id="IPR029056">
    <property type="entry name" value="Ribokinase-like"/>
</dbReference>
<comment type="pathway">
    <text evidence="3 11">Cofactor biosynthesis; thiamine diphosphate biosynthesis; 4-methyl-5-(2-phosphoethyl)-thiazole from 5-(2-hydroxyethyl)-4-methylthiazole: step 1/1.</text>
</comment>
<evidence type="ECO:0000313" key="13">
    <source>
        <dbReference type="Proteomes" id="UP001489509"/>
    </source>
</evidence>
<dbReference type="NCBIfam" id="TIGR00694">
    <property type="entry name" value="thiM"/>
    <property type="match status" value="1"/>
</dbReference>
<accession>A0ABV1E5U7</accession>
<evidence type="ECO:0000256" key="4">
    <source>
        <dbReference type="ARBA" id="ARBA00022679"/>
    </source>
</evidence>
<keyword evidence="13" id="KW-1185">Reference proteome</keyword>
<feature type="binding site" evidence="11">
    <location>
        <position position="117"/>
    </location>
    <ligand>
        <name>ATP</name>
        <dbReference type="ChEBI" id="CHEBI:30616"/>
    </ligand>
</feature>
<sequence>MFEAILENVRRKTPLVHAITNYVTVNDCANIALACGGSPIMADEAGEVEDITSICNALVLNIGTLNERTVQSMILAGKKANALCRPVILDPVGAGASALRTKTVQRLLEEIKVSVIRGNMSEIKAVAGAAADTKGVDAGLNDAVTDENVHEAIRFAKDLSAKTGAVIAITGAIDLVADQSKVYLVRNGHPLMAKITGTGCMLSEVTGCYCAANPEKLLEATAAAVCAMGLCGELAFRKMQKTEGGTGTLRTYLIDYMSNMSPSLLNGGMRVETR</sequence>
<protein>
    <recommendedName>
        <fullName evidence="11">Hydroxyethylthiazole kinase</fullName>
        <ecNumber evidence="11">2.7.1.50</ecNumber>
    </recommendedName>
    <alternativeName>
        <fullName evidence="11">4-methyl-5-beta-hydroxyethylthiazole kinase</fullName>
        <shortName evidence="11">TH kinase</shortName>
        <shortName evidence="11">Thz kinase</shortName>
    </alternativeName>
</protein>
<keyword evidence="6 11" id="KW-0547">Nucleotide-binding</keyword>
<evidence type="ECO:0000256" key="1">
    <source>
        <dbReference type="ARBA" id="ARBA00001771"/>
    </source>
</evidence>
<reference evidence="12 13" key="1">
    <citation type="submission" date="2024-03" db="EMBL/GenBank/DDBJ databases">
        <title>Human intestinal bacterial collection.</title>
        <authorList>
            <person name="Pauvert C."/>
            <person name="Hitch T.C.A."/>
            <person name="Clavel T."/>
        </authorList>
    </citation>
    <scope>NUCLEOTIDE SEQUENCE [LARGE SCALE GENOMIC DNA]</scope>
    <source>
        <strain evidence="12 13">CLA-JM-H44</strain>
    </source>
</reference>
<keyword evidence="7 11" id="KW-0418">Kinase</keyword>
<evidence type="ECO:0000256" key="7">
    <source>
        <dbReference type="ARBA" id="ARBA00022777"/>
    </source>
</evidence>
<evidence type="ECO:0000256" key="3">
    <source>
        <dbReference type="ARBA" id="ARBA00004868"/>
    </source>
</evidence>
<dbReference type="NCBIfam" id="NF006830">
    <property type="entry name" value="PRK09355.1"/>
    <property type="match status" value="1"/>
</dbReference>
<evidence type="ECO:0000256" key="10">
    <source>
        <dbReference type="ARBA" id="ARBA00022977"/>
    </source>
</evidence>
<feature type="binding site" evidence="11">
    <location>
        <position position="197"/>
    </location>
    <ligand>
        <name>substrate</name>
    </ligand>
</feature>
<keyword evidence="10 11" id="KW-0784">Thiamine biosynthesis</keyword>
<keyword evidence="9 11" id="KW-0460">Magnesium</keyword>
<evidence type="ECO:0000313" key="12">
    <source>
        <dbReference type="EMBL" id="MEQ2441418.1"/>
    </source>
</evidence>
<evidence type="ECO:0000256" key="9">
    <source>
        <dbReference type="ARBA" id="ARBA00022842"/>
    </source>
</evidence>
<dbReference type="SUPFAM" id="SSF53613">
    <property type="entry name" value="Ribokinase-like"/>
    <property type="match status" value="1"/>
</dbReference>
<evidence type="ECO:0000256" key="6">
    <source>
        <dbReference type="ARBA" id="ARBA00022741"/>
    </source>
</evidence>
<evidence type="ECO:0000256" key="5">
    <source>
        <dbReference type="ARBA" id="ARBA00022723"/>
    </source>
</evidence>
<dbReference type="PRINTS" id="PR01099">
    <property type="entry name" value="HYETHTZKNASE"/>
</dbReference>
<proteinExistence type="inferred from homology"/>
<keyword evidence="5 11" id="KW-0479">Metal-binding</keyword>